<proteinExistence type="predicted"/>
<name>A0ACC0AET1_CATRO</name>
<dbReference type="Proteomes" id="UP001060085">
    <property type="component" value="Linkage Group LG06"/>
</dbReference>
<dbReference type="EMBL" id="CM044706">
    <property type="protein sequence ID" value="KAI5659457.1"/>
    <property type="molecule type" value="Genomic_DNA"/>
</dbReference>
<keyword evidence="2" id="KW-1185">Reference proteome</keyword>
<accession>A0ACC0AET1</accession>
<protein>
    <submittedName>
        <fullName evidence="1">Uncharacterized protein</fullName>
    </submittedName>
</protein>
<comment type="caution">
    <text evidence="1">The sequence shown here is derived from an EMBL/GenBank/DDBJ whole genome shotgun (WGS) entry which is preliminary data.</text>
</comment>
<sequence length="105" mass="12266">MSVPKLETDKFHAKSEFVTWRRKMKVVLVQNKITPAISTLNKYPESWIGEILAEKLGDTYSCLTLHLKDNVLREINETNNAYEIWAKLETLYLGKSLSNKIYFKE</sequence>
<reference evidence="2" key="1">
    <citation type="journal article" date="2023" name="Nat. Plants">
        <title>Single-cell RNA sequencing provides a high-resolution roadmap for understanding the multicellular compartmentation of specialized metabolism.</title>
        <authorList>
            <person name="Sun S."/>
            <person name="Shen X."/>
            <person name="Li Y."/>
            <person name="Li Y."/>
            <person name="Wang S."/>
            <person name="Li R."/>
            <person name="Zhang H."/>
            <person name="Shen G."/>
            <person name="Guo B."/>
            <person name="Wei J."/>
            <person name="Xu J."/>
            <person name="St-Pierre B."/>
            <person name="Chen S."/>
            <person name="Sun C."/>
        </authorList>
    </citation>
    <scope>NUCLEOTIDE SEQUENCE [LARGE SCALE GENOMIC DNA]</scope>
</reference>
<evidence type="ECO:0000313" key="1">
    <source>
        <dbReference type="EMBL" id="KAI5659457.1"/>
    </source>
</evidence>
<organism evidence="1 2">
    <name type="scientific">Catharanthus roseus</name>
    <name type="common">Madagascar periwinkle</name>
    <name type="synonym">Vinca rosea</name>
    <dbReference type="NCBI Taxonomy" id="4058"/>
    <lineage>
        <taxon>Eukaryota</taxon>
        <taxon>Viridiplantae</taxon>
        <taxon>Streptophyta</taxon>
        <taxon>Embryophyta</taxon>
        <taxon>Tracheophyta</taxon>
        <taxon>Spermatophyta</taxon>
        <taxon>Magnoliopsida</taxon>
        <taxon>eudicotyledons</taxon>
        <taxon>Gunneridae</taxon>
        <taxon>Pentapetalae</taxon>
        <taxon>asterids</taxon>
        <taxon>lamiids</taxon>
        <taxon>Gentianales</taxon>
        <taxon>Apocynaceae</taxon>
        <taxon>Rauvolfioideae</taxon>
        <taxon>Vinceae</taxon>
        <taxon>Catharanthinae</taxon>
        <taxon>Catharanthus</taxon>
    </lineage>
</organism>
<gene>
    <name evidence="1" type="ORF">M9H77_28250</name>
</gene>
<evidence type="ECO:0000313" key="2">
    <source>
        <dbReference type="Proteomes" id="UP001060085"/>
    </source>
</evidence>